<dbReference type="PANTHER" id="PTHR46436">
    <property type="entry name" value="CENTROSOMAL PROTEIN OF 76 KDA"/>
    <property type="match status" value="1"/>
</dbReference>
<evidence type="ECO:0000256" key="3">
    <source>
        <dbReference type="ARBA" id="ARBA00015706"/>
    </source>
</evidence>
<evidence type="ECO:0000256" key="7">
    <source>
        <dbReference type="SAM" id="MobiDB-lite"/>
    </source>
</evidence>
<comment type="similarity">
    <text evidence="2">Belongs to the CEP76 family.</text>
</comment>
<dbReference type="EMBL" id="BEYU01000118">
    <property type="protein sequence ID" value="GBG32242.1"/>
    <property type="molecule type" value="Genomic_DNA"/>
</dbReference>
<evidence type="ECO:0000256" key="1">
    <source>
        <dbReference type="ARBA" id="ARBA00004114"/>
    </source>
</evidence>
<keyword evidence="12" id="KW-1185">Reference proteome</keyword>
<dbReference type="InParanoid" id="A0A2R5GMW5"/>
<evidence type="ECO:0000259" key="8">
    <source>
        <dbReference type="Pfam" id="PF15627"/>
    </source>
</evidence>
<dbReference type="PANTHER" id="PTHR46436:SF1">
    <property type="entry name" value="CENTROSOMAL PROTEIN OF 76 KDA"/>
    <property type="match status" value="1"/>
</dbReference>
<keyword evidence="5" id="KW-0206">Cytoskeleton</keyword>
<organism evidence="11 12">
    <name type="scientific">Hondaea fermentalgiana</name>
    <dbReference type="NCBI Taxonomy" id="2315210"/>
    <lineage>
        <taxon>Eukaryota</taxon>
        <taxon>Sar</taxon>
        <taxon>Stramenopiles</taxon>
        <taxon>Bigyra</taxon>
        <taxon>Labyrinthulomycetes</taxon>
        <taxon>Thraustochytrida</taxon>
        <taxon>Thraustochytriidae</taxon>
        <taxon>Hondaea</taxon>
    </lineage>
</organism>
<dbReference type="InterPro" id="IPR056288">
    <property type="entry name" value="CEP76_C"/>
</dbReference>
<dbReference type="Pfam" id="PF15627">
    <property type="entry name" value="CEP76-C2"/>
    <property type="match status" value="1"/>
</dbReference>
<comment type="caution">
    <text evidence="11">The sequence shown here is derived from an EMBL/GenBank/DDBJ whole genome shotgun (WGS) entry which is preliminary data.</text>
</comment>
<keyword evidence="4" id="KW-0963">Cytoplasm</keyword>
<dbReference type="Pfam" id="PF24652">
    <property type="entry name" value="CEP76_C"/>
    <property type="match status" value="1"/>
</dbReference>
<sequence>MAQLEETRKDDLGPREDQDSEEGQERDESLSGDRVTALRQLIDAHLRKNNVYEDIRKFVAGMGAEEGKVDSFDALRERKVIERVIRSLETQPAGQSASRTPSLKHAVKPGAQYLLVKVTGGRGFSETRSEANDDRQFVLCMHYGQQRFVADPVSCAQEPALDASFLVQISDQISFASSSPERQAQAVRELLQESSALQGLHFLIMRTRRSAIDSAKDLVASHVLEWRRLLASASGAATVAVELHATGEAAKVRVPAGILDLRLELVPARPGPSPLTDEKLLTSLRANTKQAGQAYRQFCEYARAWWEEFVELDDRFRHRLVKIFAENEWGDHEPVFAFVRPMRAGRLLASARHAARFVSLIPYTREEMVGGSRLEVWHVAHTFLSKGRGDCEDHAVLLCNLLLGFGLNAFVCMGTVQDSPEEPERDHVWCMTLSGKDNRTCTFWESLTGHRVVMAPRRDVESAAQTALRQSYRRIACAFNHESFYANKQRDDRTEHCSFNVLDDMRWKAMDERLIAAIQKRPVVPLRAPTIPEHERSDEIEIALRELVAAERAQQLDLDTRWDADLGDYLAPALCAYETERLTGVLAGNEDFQAAIRGHVPPGHSFKAFPTLLKTIDPHKILHALRKSTVASELLHTRADHTHFALRVMVLPFPEDVVAVWVMLAVRFRAS</sequence>
<feature type="compositionally biased region" description="Basic and acidic residues" evidence="7">
    <location>
        <begin position="1"/>
        <end position="17"/>
    </location>
</feature>
<accession>A0A2R5GMW5</accession>
<dbReference type="Pfam" id="PF24656">
    <property type="entry name" value="CEPT76_peptidase"/>
    <property type="match status" value="1"/>
</dbReference>
<comment type="function">
    <text evidence="6">Centrosomal protein involved in regulation of centriole duplication. Required to limit centriole duplication to once per cell cycle by preventing centriole reduplication.</text>
</comment>
<comment type="subcellular location">
    <subcellularLocation>
        <location evidence="1">Cytoplasm</location>
        <location evidence="1">Cytoskeleton</location>
        <location evidence="1">Microtubule organizing center</location>
        <location evidence="1">Centrosome</location>
        <location evidence="1">Centriole</location>
    </subcellularLocation>
</comment>
<dbReference type="OrthoDB" id="5527234at2759"/>
<feature type="domain" description="CEP76 C2" evidence="8">
    <location>
        <begin position="108"/>
        <end position="268"/>
    </location>
</feature>
<feature type="region of interest" description="Disordered" evidence="7">
    <location>
        <begin position="1"/>
        <end position="33"/>
    </location>
</feature>
<evidence type="ECO:0000256" key="2">
    <source>
        <dbReference type="ARBA" id="ARBA00005400"/>
    </source>
</evidence>
<dbReference type="Gene3D" id="3.10.620.30">
    <property type="match status" value="1"/>
</dbReference>
<evidence type="ECO:0000256" key="6">
    <source>
        <dbReference type="ARBA" id="ARBA00024729"/>
    </source>
</evidence>
<feature type="domain" description="Centrosomal protein of 76 kDa C-terminal" evidence="9">
    <location>
        <begin position="533"/>
        <end position="668"/>
    </location>
</feature>
<name>A0A2R5GMW5_9STRA</name>
<evidence type="ECO:0000313" key="11">
    <source>
        <dbReference type="EMBL" id="GBG32242.1"/>
    </source>
</evidence>
<proteinExistence type="inferred from homology"/>
<dbReference type="SUPFAM" id="SSF54001">
    <property type="entry name" value="Cysteine proteinases"/>
    <property type="match status" value="1"/>
</dbReference>
<reference evidence="11 12" key="1">
    <citation type="submission" date="2017-12" db="EMBL/GenBank/DDBJ databases">
        <title>Sequencing, de novo assembly and annotation of complete genome of a new Thraustochytrid species, strain FCC1311.</title>
        <authorList>
            <person name="Sedici K."/>
            <person name="Godart F."/>
            <person name="Aiese Cigliano R."/>
            <person name="Sanseverino W."/>
            <person name="Barakat M."/>
            <person name="Ortet P."/>
            <person name="Marechal E."/>
            <person name="Cagnac O."/>
            <person name="Amato A."/>
        </authorList>
    </citation>
    <scope>NUCLEOTIDE SEQUENCE [LARGE SCALE GENOMIC DNA]</scope>
</reference>
<gene>
    <name evidence="11" type="ORF">FCC1311_084672</name>
</gene>
<dbReference type="InterPro" id="IPR028926">
    <property type="entry name" value="CEP76-C2"/>
</dbReference>
<feature type="domain" description="CEP76/DRC7 peptidase-like" evidence="10">
    <location>
        <begin position="375"/>
        <end position="510"/>
    </location>
</feature>
<dbReference type="GO" id="GO:0005814">
    <property type="term" value="C:centriole"/>
    <property type="evidence" value="ECO:0007669"/>
    <property type="project" value="UniProtKB-SubCell"/>
</dbReference>
<evidence type="ECO:0000256" key="4">
    <source>
        <dbReference type="ARBA" id="ARBA00022490"/>
    </source>
</evidence>
<dbReference type="Proteomes" id="UP000241890">
    <property type="component" value="Unassembled WGS sequence"/>
</dbReference>
<evidence type="ECO:0000313" key="12">
    <source>
        <dbReference type="Proteomes" id="UP000241890"/>
    </source>
</evidence>
<evidence type="ECO:0000259" key="10">
    <source>
        <dbReference type="Pfam" id="PF24656"/>
    </source>
</evidence>
<dbReference type="AlphaFoldDB" id="A0A2R5GMW5"/>
<protein>
    <recommendedName>
        <fullName evidence="3">Centrosomal protein of 76 kDa</fullName>
    </recommendedName>
</protein>
<dbReference type="InterPro" id="IPR056290">
    <property type="entry name" value="CEPT76/DRC7_peptidase-like_dom"/>
</dbReference>
<dbReference type="InterPro" id="IPR038765">
    <property type="entry name" value="Papain-like_cys_pep_sf"/>
</dbReference>
<evidence type="ECO:0000259" key="9">
    <source>
        <dbReference type="Pfam" id="PF24652"/>
    </source>
</evidence>
<dbReference type="InterPro" id="IPR052299">
    <property type="entry name" value="CEP76"/>
</dbReference>
<evidence type="ECO:0000256" key="5">
    <source>
        <dbReference type="ARBA" id="ARBA00023212"/>
    </source>
</evidence>